<feature type="non-terminal residue" evidence="1">
    <location>
        <position position="121"/>
    </location>
</feature>
<dbReference type="HOGENOM" id="CLU_092523_1_0_1"/>
<dbReference type="InParanoid" id="A0A067M4X3"/>
<dbReference type="Proteomes" id="UP000027195">
    <property type="component" value="Unassembled WGS sequence"/>
</dbReference>
<feature type="non-terminal residue" evidence="1">
    <location>
        <position position="1"/>
    </location>
</feature>
<accession>A0A067M4X3</accession>
<dbReference type="OrthoDB" id="5599163at2759"/>
<sequence>LPPLPVSPPPFTPGVRYTQERHDAFPVNPSGFLTPDEERLVHHIIRTHEHAFAHGPLAPPTTAWNESEKGRFRDDYFDPVIIPTIEHVPWVLKNIPVPPGNLEKVIAIIRDKIASGVYEPS</sequence>
<organism evidence="1 2">
    <name type="scientific">Botryobasidium botryosum (strain FD-172 SS1)</name>
    <dbReference type="NCBI Taxonomy" id="930990"/>
    <lineage>
        <taxon>Eukaryota</taxon>
        <taxon>Fungi</taxon>
        <taxon>Dikarya</taxon>
        <taxon>Basidiomycota</taxon>
        <taxon>Agaricomycotina</taxon>
        <taxon>Agaricomycetes</taxon>
        <taxon>Cantharellales</taxon>
        <taxon>Botryobasidiaceae</taxon>
        <taxon>Botryobasidium</taxon>
    </lineage>
</organism>
<evidence type="ECO:0000313" key="1">
    <source>
        <dbReference type="EMBL" id="KDQ09755.1"/>
    </source>
</evidence>
<protein>
    <submittedName>
        <fullName evidence="1">Uncharacterized protein</fullName>
    </submittedName>
</protein>
<gene>
    <name evidence="1" type="ORF">BOTBODRAFT_74174</name>
</gene>
<name>A0A067M4X3_BOTB1</name>
<dbReference type="STRING" id="930990.A0A067M4X3"/>
<keyword evidence="2" id="KW-1185">Reference proteome</keyword>
<proteinExistence type="predicted"/>
<dbReference type="AlphaFoldDB" id="A0A067M4X3"/>
<evidence type="ECO:0000313" key="2">
    <source>
        <dbReference type="Proteomes" id="UP000027195"/>
    </source>
</evidence>
<reference evidence="2" key="1">
    <citation type="journal article" date="2014" name="Proc. Natl. Acad. Sci. U.S.A.">
        <title>Extensive sampling of basidiomycete genomes demonstrates inadequacy of the white-rot/brown-rot paradigm for wood decay fungi.</title>
        <authorList>
            <person name="Riley R."/>
            <person name="Salamov A.A."/>
            <person name="Brown D.W."/>
            <person name="Nagy L.G."/>
            <person name="Floudas D."/>
            <person name="Held B.W."/>
            <person name="Levasseur A."/>
            <person name="Lombard V."/>
            <person name="Morin E."/>
            <person name="Otillar R."/>
            <person name="Lindquist E.A."/>
            <person name="Sun H."/>
            <person name="LaButti K.M."/>
            <person name="Schmutz J."/>
            <person name="Jabbour D."/>
            <person name="Luo H."/>
            <person name="Baker S.E."/>
            <person name="Pisabarro A.G."/>
            <person name="Walton J.D."/>
            <person name="Blanchette R.A."/>
            <person name="Henrissat B."/>
            <person name="Martin F."/>
            <person name="Cullen D."/>
            <person name="Hibbett D.S."/>
            <person name="Grigoriev I.V."/>
        </authorList>
    </citation>
    <scope>NUCLEOTIDE SEQUENCE [LARGE SCALE GENOMIC DNA]</scope>
    <source>
        <strain evidence="2">FD-172 SS1</strain>
    </source>
</reference>
<dbReference type="EMBL" id="KL198075">
    <property type="protein sequence ID" value="KDQ09755.1"/>
    <property type="molecule type" value="Genomic_DNA"/>
</dbReference>